<organism evidence="2 3">
    <name type="scientific">Dolichospermum flos-aquae CCAP 1403/13F</name>
    <dbReference type="NCBI Taxonomy" id="315271"/>
    <lineage>
        <taxon>Bacteria</taxon>
        <taxon>Bacillati</taxon>
        <taxon>Cyanobacteriota</taxon>
        <taxon>Cyanophyceae</taxon>
        <taxon>Nostocales</taxon>
        <taxon>Aphanizomenonaceae</taxon>
        <taxon>Dolichospermum</taxon>
    </lineage>
</organism>
<reference evidence="2 3" key="1">
    <citation type="submission" date="2020-04" db="EMBL/GenBank/DDBJ databases">
        <title>Genome-Wide Identification of 5-Methylcytosine Sites in Bacterial Genomes By High-Throughput Sequencing of MspJI Restriction Fragments.</title>
        <authorList>
            <person name="Wu V."/>
        </authorList>
    </citation>
    <scope>NUCLEOTIDE SEQUENCE [LARGE SCALE GENOMIC DNA]</scope>
    <source>
        <strain evidence="2 3">CCAP 1403/13f</strain>
        <plasmid evidence="3">pafl69</plasmid>
    </source>
</reference>
<dbReference type="KEGG" id="dfs:HGD76_24475"/>
<proteinExistence type="predicted"/>
<evidence type="ECO:0000313" key="2">
    <source>
        <dbReference type="EMBL" id="QJB47264.1"/>
    </source>
</evidence>
<accession>A0A6H2C8C7</accession>
<keyword evidence="2" id="KW-0614">Plasmid</keyword>
<reference evidence="2 3" key="2">
    <citation type="submission" date="2020-04" db="EMBL/GenBank/DDBJ databases">
        <authorList>
            <person name="Fomenkov A."/>
            <person name="Anton B.P."/>
            <person name="Roberts R.J."/>
        </authorList>
    </citation>
    <scope>NUCLEOTIDE SEQUENCE [LARGE SCALE GENOMIC DNA]</scope>
    <source>
        <strain evidence="2 3">CCAP 1403/13f</strain>
        <plasmid evidence="3">pafl69</plasmid>
    </source>
</reference>
<dbReference type="Proteomes" id="UP000502433">
    <property type="component" value="Plasmid pAfl69"/>
</dbReference>
<dbReference type="EMBL" id="CP051207">
    <property type="protein sequence ID" value="QJB47264.1"/>
    <property type="molecule type" value="Genomic_DNA"/>
</dbReference>
<dbReference type="AlphaFoldDB" id="A0A6H2C8C7"/>
<feature type="region of interest" description="Disordered" evidence="1">
    <location>
        <begin position="1"/>
        <end position="30"/>
    </location>
</feature>
<geneLocation type="plasmid" evidence="3">
    <name>pafl69</name>
</geneLocation>
<feature type="compositionally biased region" description="Polar residues" evidence="1">
    <location>
        <begin position="536"/>
        <end position="551"/>
    </location>
</feature>
<feature type="compositionally biased region" description="Polar residues" evidence="1">
    <location>
        <begin position="1"/>
        <end position="10"/>
    </location>
</feature>
<evidence type="ECO:0000256" key="1">
    <source>
        <dbReference type="SAM" id="MobiDB-lite"/>
    </source>
</evidence>
<evidence type="ECO:0000313" key="3">
    <source>
        <dbReference type="Proteomes" id="UP000502433"/>
    </source>
</evidence>
<protein>
    <submittedName>
        <fullName evidence="2">Uncharacterized protein</fullName>
    </submittedName>
</protein>
<feature type="region of interest" description="Disordered" evidence="1">
    <location>
        <begin position="534"/>
        <end position="554"/>
    </location>
</feature>
<sequence length="939" mass="106167">MYLPQNSENPDNFAKTNRRKKSPPKIEPQLPASELGKRYVKYFSHPWSAIVAPALIPFAANNFHSKPAWTTIDYYLQPSELWAYHQNNDLLVGIRFGSYTRYATIDIDTGSNYHNLEAYQTIKFALEDIGILNLVPIQSSYSGGYHIIIPFTAPIPTFNLACALEQTIKDTGGKISAGQIEIFPNPKPWGKDSITNYKAIRCPMQPGSGALLLDDDLQPISDSVATFLDHCDHAARRQDLSKLRYACKKARKRHTREQYRQKASIKIEEWQANWEEIIATGWTGYGQTNTLLQIIVGYGIVFLDLQAENLVKYAIETARNAPGYTQYCRHQHRIETRVRDWVKCTERHQWYTPYASYPKRPLGTYLNTFALAIADIREITKYQNQNNVIPFEKPKSKNQQRSEQTQKRIKVIVQKLETQPRIQQYRSTEGQNTLPVQTELNTELGLSEGVTERSQQISAEYKRQYNKTLSQNTLYKHKHLWHPQWYIPDPWLNNSNLQNTNTDNSNKTNNVETNNNQQNRIQINSINLADTILDGNINSGNSQEPKNSSNPYPDCDYTHFYPSQSTWKKQEPQNPYPDCDYTHFSYMKVLCLPFATSPAGAEVAGEIIEQQEKNENSEVQDCDLEVQVCQQQSNQQELNQSEVIKSLETIEFINSLNSPETDLTQFHNQLESTVKPIVLQLNQVLIHQDFLSSSICSDSPKSDKENLSMAETDGLGLVELGVVVSRAEETAEHSLHTPKNGQEIALTGDLIESPVLPETSTLNGNNGGQIDSVEDGTPAMVTPEPAQEVVNNGLQSAFVGGETLLDPVSGESLLQGGNNGWQSGSVDNLIPDTEIPEPALRSVNYGQENTSADDSTVDENLRIEELKRVTKLKLMAVSHARKKVREYCLISGRLIGGQERQHLEKTFKMQFYLDSGHELLVAEATAWAEDNPGCLPFKY</sequence>
<gene>
    <name evidence="2" type="ORF">HGD76_24475</name>
</gene>
<feature type="region of interest" description="Disordered" evidence="1">
    <location>
        <begin position="496"/>
        <end position="518"/>
    </location>
</feature>
<name>A0A6H2C8C7_DOLFA</name>